<evidence type="ECO:0000313" key="2">
    <source>
        <dbReference type="Proteomes" id="UP000595917"/>
    </source>
</evidence>
<dbReference type="KEGG" id="bhc:JFL75_11015"/>
<accession>A0A7T8B7G4</accession>
<evidence type="ECO:0000313" key="1">
    <source>
        <dbReference type="EMBL" id="QQO07489.1"/>
    </source>
</evidence>
<name>A0A7T8B7G4_9SPIR</name>
<dbReference type="AlphaFoldDB" id="A0A7T8B7G4"/>
<dbReference type="InterPro" id="IPR003374">
    <property type="entry name" value="ApbE-like_sf"/>
</dbReference>
<organism evidence="1 2">
    <name type="scientific">Breznakiella homolactica</name>
    <dbReference type="NCBI Taxonomy" id="2798577"/>
    <lineage>
        <taxon>Bacteria</taxon>
        <taxon>Pseudomonadati</taxon>
        <taxon>Spirochaetota</taxon>
        <taxon>Spirochaetia</taxon>
        <taxon>Spirochaetales</taxon>
        <taxon>Breznakiellaceae</taxon>
        <taxon>Breznakiella</taxon>
    </lineage>
</organism>
<gene>
    <name evidence="1" type="ORF">JFL75_11015</name>
</gene>
<keyword evidence="2" id="KW-1185">Reference proteome</keyword>
<sequence length="257" mass="26559">MYRDRFYRERLGGGRFYSFTLREEESDLWIGWNTAGGGPDIREVASAAEALLRAVRRDIQAYAAEHRDFTGALEPLPADPSAPPAVLSMLNAGAAAAVGPMAAVAGAIAEAIGRGLADRFGFRETIVENGGDLWVSLAEPLSLSVYAGLSSLSGKFSITIDPSMGPCGIACSSGTVGPSLSYGKADAAVVIARDAAAADAWATALGNRLKYREDLAPAVNGLMEASGELRPLGALAVMGDRMAAAGNIKLGPASAEI</sequence>
<dbReference type="Gene3D" id="3.10.520.10">
    <property type="entry name" value="ApbE-like domains"/>
    <property type="match status" value="1"/>
</dbReference>
<dbReference type="SUPFAM" id="SSF143631">
    <property type="entry name" value="ApbE-like"/>
    <property type="match status" value="1"/>
</dbReference>
<dbReference type="Proteomes" id="UP000595917">
    <property type="component" value="Chromosome"/>
</dbReference>
<proteinExistence type="predicted"/>
<dbReference type="RefSeq" id="WP_215624794.1">
    <property type="nucleotide sequence ID" value="NZ_CP067089.2"/>
</dbReference>
<dbReference type="EMBL" id="CP067089">
    <property type="protein sequence ID" value="QQO07489.1"/>
    <property type="molecule type" value="Genomic_DNA"/>
</dbReference>
<reference evidence="1" key="1">
    <citation type="submission" date="2021-01" db="EMBL/GenBank/DDBJ databases">
        <title>Description of Breznakiella homolactica.</title>
        <authorList>
            <person name="Song Y."/>
            <person name="Brune A."/>
        </authorList>
    </citation>
    <scope>NUCLEOTIDE SEQUENCE</scope>
    <source>
        <strain evidence="1">RmG30</strain>
    </source>
</reference>
<protein>
    <submittedName>
        <fullName evidence="1">Uncharacterized protein</fullName>
    </submittedName>
</protein>